<protein>
    <submittedName>
        <fullName evidence="1">Uncharacterized protein</fullName>
    </submittedName>
</protein>
<keyword evidence="2" id="KW-1185">Reference proteome</keyword>
<dbReference type="AlphaFoldDB" id="A0AAN8UKP0"/>
<proteinExistence type="predicted"/>
<dbReference type="EMBL" id="JBAMMX010000028">
    <property type="protein sequence ID" value="KAK6911967.1"/>
    <property type="molecule type" value="Genomic_DNA"/>
</dbReference>
<dbReference type="PANTHER" id="PTHR36484">
    <property type="entry name" value="OS01G0558700 PROTEIN"/>
    <property type="match status" value="1"/>
</dbReference>
<accession>A0AAN8UKP0</accession>
<reference evidence="1 2" key="1">
    <citation type="submission" date="2023-12" db="EMBL/GenBank/DDBJ databases">
        <title>A high-quality genome assembly for Dillenia turbinata (Dilleniales).</title>
        <authorList>
            <person name="Chanderbali A."/>
        </authorList>
    </citation>
    <scope>NUCLEOTIDE SEQUENCE [LARGE SCALE GENOMIC DNA]</scope>
    <source>
        <strain evidence="1">LSX21</strain>
        <tissue evidence="1">Leaf</tissue>
    </source>
</reference>
<gene>
    <name evidence="1" type="ORF">RJ641_024060</name>
</gene>
<dbReference type="PANTHER" id="PTHR36484:SF2">
    <property type="entry name" value="OS01G0558700 PROTEIN"/>
    <property type="match status" value="1"/>
</dbReference>
<evidence type="ECO:0000313" key="1">
    <source>
        <dbReference type="EMBL" id="KAK6911967.1"/>
    </source>
</evidence>
<name>A0AAN8UKP0_9MAGN</name>
<organism evidence="1 2">
    <name type="scientific">Dillenia turbinata</name>
    <dbReference type="NCBI Taxonomy" id="194707"/>
    <lineage>
        <taxon>Eukaryota</taxon>
        <taxon>Viridiplantae</taxon>
        <taxon>Streptophyta</taxon>
        <taxon>Embryophyta</taxon>
        <taxon>Tracheophyta</taxon>
        <taxon>Spermatophyta</taxon>
        <taxon>Magnoliopsida</taxon>
        <taxon>eudicotyledons</taxon>
        <taxon>Gunneridae</taxon>
        <taxon>Pentapetalae</taxon>
        <taxon>Dilleniales</taxon>
        <taxon>Dilleniaceae</taxon>
        <taxon>Dillenia</taxon>
    </lineage>
</organism>
<evidence type="ECO:0000313" key="2">
    <source>
        <dbReference type="Proteomes" id="UP001370490"/>
    </source>
</evidence>
<comment type="caution">
    <text evidence="1">The sequence shown here is derived from an EMBL/GenBank/DDBJ whole genome shotgun (WGS) entry which is preliminary data.</text>
</comment>
<sequence length="114" mass="13050">MSVQVIAVPHGGEEAIKHQKSAKRRRFDKCFPFREISMEPGSLQDQDSSKLKTEIKRWAKAVVAYARQSPNSRVLVHLNEDAHARIRVFSYLKEEMGGRTLKKWKTKKAGTPCI</sequence>
<dbReference type="Proteomes" id="UP001370490">
    <property type="component" value="Unassembled WGS sequence"/>
</dbReference>